<evidence type="ECO:0008006" key="10">
    <source>
        <dbReference type="Google" id="ProtNLM"/>
    </source>
</evidence>
<feature type="transmembrane region" description="Helical" evidence="7">
    <location>
        <begin position="194"/>
        <end position="211"/>
    </location>
</feature>
<evidence type="ECO:0000313" key="8">
    <source>
        <dbReference type="EMBL" id="OIP03284.1"/>
    </source>
</evidence>
<proteinExistence type="inferred from homology"/>
<evidence type="ECO:0000256" key="7">
    <source>
        <dbReference type="SAM" id="Phobius"/>
    </source>
</evidence>
<reference evidence="8 9" key="1">
    <citation type="journal article" date="2016" name="Environ. Microbiol.">
        <title>Genomic resolution of a cold subsurface aquifer community provides metabolic insights for novel microbes adapted to high CO concentrations.</title>
        <authorList>
            <person name="Probst A.J."/>
            <person name="Castelle C.J."/>
            <person name="Singh A."/>
            <person name="Brown C.T."/>
            <person name="Anantharaman K."/>
            <person name="Sharon I."/>
            <person name="Hug L.A."/>
            <person name="Burstein D."/>
            <person name="Emerson J.B."/>
            <person name="Thomas B.C."/>
            <person name="Banfield J.F."/>
        </authorList>
    </citation>
    <scope>NUCLEOTIDE SEQUENCE [LARGE SCALE GENOMIC DNA]</scope>
    <source>
        <strain evidence="8">CG2_30_44_31</strain>
    </source>
</reference>
<name>A0A1J5AXQ2_9BACT</name>
<comment type="similarity">
    <text evidence="1">Belongs to the Lgt family.</text>
</comment>
<dbReference type="GO" id="GO:0005886">
    <property type="term" value="C:plasma membrane"/>
    <property type="evidence" value="ECO:0007669"/>
    <property type="project" value="InterPro"/>
</dbReference>
<evidence type="ECO:0000256" key="6">
    <source>
        <dbReference type="ARBA" id="ARBA00023136"/>
    </source>
</evidence>
<feature type="transmembrane region" description="Helical" evidence="7">
    <location>
        <begin position="142"/>
        <end position="159"/>
    </location>
</feature>
<evidence type="ECO:0000256" key="4">
    <source>
        <dbReference type="ARBA" id="ARBA00022692"/>
    </source>
</evidence>
<dbReference type="Proteomes" id="UP000183605">
    <property type="component" value="Unassembled WGS sequence"/>
</dbReference>
<keyword evidence="2" id="KW-1003">Cell membrane</keyword>
<keyword evidence="4 7" id="KW-0812">Transmembrane</keyword>
<feature type="transmembrane region" description="Helical" evidence="7">
    <location>
        <begin position="6"/>
        <end position="32"/>
    </location>
</feature>
<protein>
    <recommendedName>
        <fullName evidence="10">Prolipoprotein diacylglyceryl transferase</fullName>
    </recommendedName>
</protein>
<dbReference type="GO" id="GO:0008961">
    <property type="term" value="F:phosphatidylglycerol-prolipoprotein diacylglyceryl transferase activity"/>
    <property type="evidence" value="ECO:0007669"/>
    <property type="project" value="InterPro"/>
</dbReference>
<dbReference type="PANTHER" id="PTHR30589:SF0">
    <property type="entry name" value="PHOSPHATIDYLGLYCEROL--PROLIPOPROTEIN DIACYLGLYCERYL TRANSFERASE"/>
    <property type="match status" value="1"/>
</dbReference>
<dbReference type="Pfam" id="PF01790">
    <property type="entry name" value="LGT"/>
    <property type="match status" value="1"/>
</dbReference>
<feature type="transmembrane region" description="Helical" evidence="7">
    <location>
        <begin position="86"/>
        <end position="105"/>
    </location>
</feature>
<dbReference type="GO" id="GO:0042158">
    <property type="term" value="P:lipoprotein biosynthetic process"/>
    <property type="evidence" value="ECO:0007669"/>
    <property type="project" value="InterPro"/>
</dbReference>
<dbReference type="PANTHER" id="PTHR30589">
    <property type="entry name" value="PROLIPOPROTEIN DIACYLGLYCERYL TRANSFERASE"/>
    <property type="match status" value="1"/>
</dbReference>
<dbReference type="AlphaFoldDB" id="A0A1J5AXQ2"/>
<organism evidence="8 9">
    <name type="scientific">Candidatus Beckwithbacteria bacterium CG2_30_44_31</name>
    <dbReference type="NCBI Taxonomy" id="1805035"/>
    <lineage>
        <taxon>Bacteria</taxon>
        <taxon>Candidatus Beckwithiibacteriota</taxon>
    </lineage>
</organism>
<evidence type="ECO:0000313" key="9">
    <source>
        <dbReference type="Proteomes" id="UP000183605"/>
    </source>
</evidence>
<keyword evidence="6 7" id="KW-0472">Membrane</keyword>
<sequence length="241" mass="27664">MWPTLIAIGPIAIHSFGLMLFLGLFFGGFVFWQKGREEGAAEDSLMDGWLVSGLVSLLAARVWMVLAHWPEFNSWYRILFLTKFPGLAYEGAFFGFWLGMIIWILKKKWAFWPMVEAAVFSQLIVEVFGWLGQFLSVGNWKLPWQIIGAIGLVGIYRLLKFFEKKYRGFSKPGFLVAVYLLGLGLLQLMLRSRLLGAFLIILGLLLLLERTGRLNRPKVKTEKIKVMKMKSSRKKLGFDFK</sequence>
<evidence type="ECO:0000256" key="3">
    <source>
        <dbReference type="ARBA" id="ARBA00022679"/>
    </source>
</evidence>
<comment type="caution">
    <text evidence="8">The sequence shown here is derived from an EMBL/GenBank/DDBJ whole genome shotgun (WGS) entry which is preliminary data.</text>
</comment>
<feature type="transmembrane region" description="Helical" evidence="7">
    <location>
        <begin position="44"/>
        <end position="66"/>
    </location>
</feature>
<dbReference type="EMBL" id="MNXQ01000043">
    <property type="protein sequence ID" value="OIP03284.1"/>
    <property type="molecule type" value="Genomic_DNA"/>
</dbReference>
<feature type="transmembrane region" description="Helical" evidence="7">
    <location>
        <begin position="117"/>
        <end position="136"/>
    </location>
</feature>
<evidence type="ECO:0000256" key="2">
    <source>
        <dbReference type="ARBA" id="ARBA00022475"/>
    </source>
</evidence>
<keyword evidence="3" id="KW-0808">Transferase</keyword>
<keyword evidence="5 7" id="KW-1133">Transmembrane helix</keyword>
<feature type="transmembrane region" description="Helical" evidence="7">
    <location>
        <begin position="171"/>
        <end position="188"/>
    </location>
</feature>
<dbReference type="InterPro" id="IPR001640">
    <property type="entry name" value="Lgt"/>
</dbReference>
<accession>A0A1J5AXQ2</accession>
<evidence type="ECO:0000256" key="5">
    <source>
        <dbReference type="ARBA" id="ARBA00022989"/>
    </source>
</evidence>
<evidence type="ECO:0000256" key="1">
    <source>
        <dbReference type="ARBA" id="ARBA00007150"/>
    </source>
</evidence>
<gene>
    <name evidence="8" type="ORF">AUK18_02355</name>
</gene>